<proteinExistence type="predicted"/>
<reference evidence="1 2" key="1">
    <citation type="submission" date="2020-02" db="EMBL/GenBank/DDBJ databases">
        <title>Draft genome sequence of Haematococcus lacustris strain NIES-144.</title>
        <authorList>
            <person name="Morimoto D."/>
            <person name="Nakagawa S."/>
            <person name="Yoshida T."/>
            <person name="Sawayama S."/>
        </authorList>
    </citation>
    <scope>NUCLEOTIDE SEQUENCE [LARGE SCALE GENOMIC DNA]</scope>
    <source>
        <strain evidence="1 2">NIES-144</strain>
    </source>
</reference>
<comment type="caution">
    <text evidence="1">The sequence shown here is derived from an EMBL/GenBank/DDBJ whole genome shotgun (WGS) entry which is preliminary data.</text>
</comment>
<evidence type="ECO:0000313" key="2">
    <source>
        <dbReference type="Proteomes" id="UP000485058"/>
    </source>
</evidence>
<organism evidence="1 2">
    <name type="scientific">Haematococcus lacustris</name>
    <name type="common">Green alga</name>
    <name type="synonym">Haematococcus pluvialis</name>
    <dbReference type="NCBI Taxonomy" id="44745"/>
    <lineage>
        <taxon>Eukaryota</taxon>
        <taxon>Viridiplantae</taxon>
        <taxon>Chlorophyta</taxon>
        <taxon>core chlorophytes</taxon>
        <taxon>Chlorophyceae</taxon>
        <taxon>CS clade</taxon>
        <taxon>Chlamydomonadales</taxon>
        <taxon>Haematococcaceae</taxon>
        <taxon>Haematococcus</taxon>
    </lineage>
</organism>
<protein>
    <submittedName>
        <fullName evidence="1">Uncharacterized protein</fullName>
    </submittedName>
</protein>
<name>A0A699ZUA5_HAELA</name>
<sequence length="410" mass="43921">MSVLLPATSVQILNLTLVNLPVGPSVYTPLNLFTSLAFIVAFNREAMGLSGVRLLLHDVTLLLPTDEMVWWRAMAADPSLAVDWATQLPVFLVTEASNGSVSIQHLRSVRGSFVWRNTQLVSVQQRPPLTPLLLHDTGVLRLNGLGPPVFSFSMVRNVPSVIDMFLLPRSWKIPRNRLIVSLTDSGSAYLPNFTTLLNDTVITGYPFQPQAFMLNLAAALTRLSPRGADGQLTLSNLVLGNAAPLLSSLVCGAAARQQGVACTSASLGNTTDPEAGSRAVWRATGLAELGAEGPLPPLSSPALAAALGGLTSLLWFFYTPRSHPLDDQPALATAPLLLLNVTVLLPDLEVQAIREVAASGSTRVNLRPDTLDLMRTQLAGQRAWIDLWGTALLQLVPSNLTTMVQPDGPL</sequence>
<dbReference type="Proteomes" id="UP000485058">
    <property type="component" value="Unassembled WGS sequence"/>
</dbReference>
<dbReference type="EMBL" id="BLLF01002841">
    <property type="protein sequence ID" value="GFH25535.1"/>
    <property type="molecule type" value="Genomic_DNA"/>
</dbReference>
<feature type="non-terminal residue" evidence="1">
    <location>
        <position position="410"/>
    </location>
</feature>
<accession>A0A699ZUA5</accession>
<gene>
    <name evidence="1" type="ORF">HaLaN_23516</name>
</gene>
<feature type="non-terminal residue" evidence="1">
    <location>
        <position position="1"/>
    </location>
</feature>
<keyword evidence="2" id="KW-1185">Reference proteome</keyword>
<evidence type="ECO:0000313" key="1">
    <source>
        <dbReference type="EMBL" id="GFH25535.1"/>
    </source>
</evidence>
<dbReference type="AlphaFoldDB" id="A0A699ZUA5"/>